<keyword evidence="2" id="KW-1185">Reference proteome</keyword>
<gene>
    <name evidence="1" type="ORF">Pme01_55530</name>
</gene>
<dbReference type="InterPro" id="IPR044152">
    <property type="entry name" value="YqjM-like"/>
</dbReference>
<organism evidence="1 2">
    <name type="scientific">Planosporangium mesophilum</name>
    <dbReference type="NCBI Taxonomy" id="689768"/>
    <lineage>
        <taxon>Bacteria</taxon>
        <taxon>Bacillati</taxon>
        <taxon>Actinomycetota</taxon>
        <taxon>Actinomycetes</taxon>
        <taxon>Micromonosporales</taxon>
        <taxon>Micromonosporaceae</taxon>
        <taxon>Planosporangium</taxon>
    </lineage>
</organism>
<dbReference type="SUPFAM" id="SSF51395">
    <property type="entry name" value="FMN-linked oxidoreductases"/>
    <property type="match status" value="1"/>
</dbReference>
<dbReference type="AlphaFoldDB" id="A0A8J3X3G2"/>
<proteinExistence type="predicted"/>
<dbReference type="GO" id="GO:0010181">
    <property type="term" value="F:FMN binding"/>
    <property type="evidence" value="ECO:0007669"/>
    <property type="project" value="InterPro"/>
</dbReference>
<accession>A0A8J3X3G2</accession>
<evidence type="ECO:0000313" key="1">
    <source>
        <dbReference type="EMBL" id="GII25956.1"/>
    </source>
</evidence>
<dbReference type="GO" id="GO:0050661">
    <property type="term" value="F:NADP binding"/>
    <property type="evidence" value="ECO:0007669"/>
    <property type="project" value="InterPro"/>
</dbReference>
<dbReference type="Gene3D" id="3.20.20.70">
    <property type="entry name" value="Aldolase class I"/>
    <property type="match status" value="1"/>
</dbReference>
<dbReference type="PANTHER" id="PTHR43303:SF3">
    <property type="entry name" value="BLR3436 PROTEIN"/>
    <property type="match status" value="1"/>
</dbReference>
<name>A0A8J3X3G2_9ACTN</name>
<dbReference type="InterPro" id="IPR013785">
    <property type="entry name" value="Aldolase_TIM"/>
</dbReference>
<dbReference type="Proteomes" id="UP000599074">
    <property type="component" value="Unassembled WGS sequence"/>
</dbReference>
<reference evidence="1" key="1">
    <citation type="submission" date="2021-01" db="EMBL/GenBank/DDBJ databases">
        <title>Whole genome shotgun sequence of Planosporangium mesophilum NBRC 109066.</title>
        <authorList>
            <person name="Komaki H."/>
            <person name="Tamura T."/>
        </authorList>
    </citation>
    <scope>NUCLEOTIDE SEQUENCE</scope>
    <source>
        <strain evidence="1">NBRC 109066</strain>
    </source>
</reference>
<dbReference type="EMBL" id="BOON01000062">
    <property type="protein sequence ID" value="GII25956.1"/>
    <property type="molecule type" value="Genomic_DNA"/>
</dbReference>
<evidence type="ECO:0000313" key="2">
    <source>
        <dbReference type="Proteomes" id="UP000599074"/>
    </source>
</evidence>
<protein>
    <recommendedName>
        <fullName evidence="3">NADH:flavin oxidoreductase/NADH oxidase N-terminal domain-containing protein</fullName>
    </recommendedName>
</protein>
<comment type="caution">
    <text evidence="1">The sequence shown here is derived from an EMBL/GenBank/DDBJ whole genome shotgun (WGS) entry which is preliminary data.</text>
</comment>
<sequence length="72" mass="7505">MSTGQVTPLEKPAFGRSYQTPYADAIRNRVGIATIAVGVISSYDDVNSLLLAGRADLCGVGRAHCRPAAAGR</sequence>
<evidence type="ECO:0008006" key="3">
    <source>
        <dbReference type="Google" id="ProtNLM"/>
    </source>
</evidence>
<dbReference type="PANTHER" id="PTHR43303">
    <property type="entry name" value="NADPH DEHYDROGENASE C23G7.10C-RELATED"/>
    <property type="match status" value="1"/>
</dbReference>
<dbReference type="GO" id="GO:0003959">
    <property type="term" value="F:NADPH dehydrogenase activity"/>
    <property type="evidence" value="ECO:0007669"/>
    <property type="project" value="InterPro"/>
</dbReference>